<dbReference type="Gene3D" id="3.40.640.10">
    <property type="entry name" value="Type I PLP-dependent aspartate aminotransferase-like (Major domain)"/>
    <property type="match status" value="1"/>
</dbReference>
<dbReference type="PANTHER" id="PTHR42885">
    <property type="entry name" value="HISTIDINOL-PHOSPHATE AMINOTRANSFERASE-RELATED"/>
    <property type="match status" value="1"/>
</dbReference>
<dbReference type="GO" id="GO:0030170">
    <property type="term" value="F:pyridoxal phosphate binding"/>
    <property type="evidence" value="ECO:0007669"/>
    <property type="project" value="InterPro"/>
</dbReference>
<dbReference type="PROSITE" id="PS00105">
    <property type="entry name" value="AA_TRANSFER_CLASS_1"/>
    <property type="match status" value="1"/>
</dbReference>
<dbReference type="InterPro" id="IPR004838">
    <property type="entry name" value="NHTrfase_class1_PyrdxlP-BS"/>
</dbReference>
<sequence length="186" mass="21318">MLVIVNPNNPTGSVLSTDWIYRFASTHPDKLLVVDESFIEFSCEDSLISRLKAAPLSNVLLIKSLSKSLGVPGIRIGYLYTSNSDFNRFISKIIPIWNANTIAEYFLELLLRHKPSLEESFQKTIDDRNQFSKELGQLEVVDKIFPSDGNFFLASLMMDAKLGPKFSQEMLLKYNRLYRKRIPCFI</sequence>
<dbReference type="Pfam" id="PF00155">
    <property type="entry name" value="Aminotran_1_2"/>
    <property type="match status" value="1"/>
</dbReference>
<evidence type="ECO:0000256" key="1">
    <source>
        <dbReference type="RuleBase" id="RU000481"/>
    </source>
</evidence>
<evidence type="ECO:0000313" key="3">
    <source>
        <dbReference type="EMBL" id="VFK21167.1"/>
    </source>
</evidence>
<dbReference type="EMBL" id="CAADFP010000287">
    <property type="protein sequence ID" value="VFK34638.1"/>
    <property type="molecule type" value="Genomic_DNA"/>
</dbReference>
<proteinExistence type="inferred from homology"/>
<dbReference type="InterPro" id="IPR015421">
    <property type="entry name" value="PyrdxlP-dep_Trfase_major"/>
</dbReference>
<dbReference type="CDD" id="cd00609">
    <property type="entry name" value="AAT_like"/>
    <property type="match status" value="1"/>
</dbReference>
<dbReference type="InterPro" id="IPR004839">
    <property type="entry name" value="Aminotransferase_I/II_large"/>
</dbReference>
<dbReference type="Gene3D" id="3.90.1150.10">
    <property type="entry name" value="Aspartate Aminotransferase, domain 1"/>
    <property type="match status" value="1"/>
</dbReference>
<evidence type="ECO:0000313" key="4">
    <source>
        <dbReference type="EMBL" id="VFK34638.1"/>
    </source>
</evidence>
<keyword evidence="1 3" id="KW-0808">Transferase</keyword>
<dbReference type="InterPro" id="IPR015424">
    <property type="entry name" value="PyrdxlP-dep_Trfase"/>
</dbReference>
<dbReference type="EMBL" id="CAADFM010000290">
    <property type="protein sequence ID" value="VFK21167.1"/>
    <property type="molecule type" value="Genomic_DNA"/>
</dbReference>
<feature type="domain" description="Aminotransferase class I/classII large" evidence="2">
    <location>
        <begin position="1"/>
        <end position="179"/>
    </location>
</feature>
<comment type="cofactor">
    <cofactor evidence="1">
        <name>pyridoxal 5'-phosphate</name>
        <dbReference type="ChEBI" id="CHEBI:597326"/>
    </cofactor>
</comment>
<dbReference type="AlphaFoldDB" id="A0A450WVW6"/>
<reference evidence="3" key="1">
    <citation type="submission" date="2019-02" db="EMBL/GenBank/DDBJ databases">
        <authorList>
            <person name="Gruber-Vodicka R. H."/>
            <person name="Seah K. B. B."/>
        </authorList>
    </citation>
    <scope>NUCLEOTIDE SEQUENCE</scope>
    <source>
        <strain evidence="3">BECK_S312</strain>
        <strain evidence="4">BECK_S426</strain>
    </source>
</reference>
<organism evidence="3">
    <name type="scientific">Candidatus Kentrum sp. LPFa</name>
    <dbReference type="NCBI Taxonomy" id="2126335"/>
    <lineage>
        <taxon>Bacteria</taxon>
        <taxon>Pseudomonadati</taxon>
        <taxon>Pseudomonadota</taxon>
        <taxon>Gammaproteobacteria</taxon>
        <taxon>Candidatus Kentrum</taxon>
    </lineage>
</organism>
<accession>A0A450WVW6</accession>
<dbReference type="EC" id="2.6.1.-" evidence="1"/>
<evidence type="ECO:0000259" key="2">
    <source>
        <dbReference type="Pfam" id="PF00155"/>
    </source>
</evidence>
<dbReference type="GO" id="GO:0008483">
    <property type="term" value="F:transaminase activity"/>
    <property type="evidence" value="ECO:0007669"/>
    <property type="project" value="UniProtKB-KW"/>
</dbReference>
<dbReference type="SUPFAM" id="SSF53383">
    <property type="entry name" value="PLP-dependent transferases"/>
    <property type="match status" value="1"/>
</dbReference>
<dbReference type="InterPro" id="IPR015422">
    <property type="entry name" value="PyrdxlP-dep_Trfase_small"/>
</dbReference>
<keyword evidence="1 3" id="KW-0032">Aminotransferase</keyword>
<protein>
    <recommendedName>
        <fullName evidence="1">Aminotransferase</fullName>
        <ecNumber evidence="1">2.6.1.-</ecNumber>
    </recommendedName>
</protein>
<gene>
    <name evidence="3" type="ORF">BECKLPF1236A_GA0070988_102906</name>
    <name evidence="4" type="ORF">BECKLPF1236C_GA0070990_102876</name>
</gene>
<comment type="similarity">
    <text evidence="1">Belongs to the class-I pyridoxal-phosphate-dependent aminotransferase family.</text>
</comment>
<name>A0A450WVW6_9GAMM</name>